<sequence>MKKIFITLAAAAMGAAVLHASQPGYGLAERFSAKKVSQMVHSTRVSPNWFLNSDRFWYSWTDPDGTQYYIVDAKSGKKTPVFDMDRLAMEITGIVKDPFDAQHLPIRNIELKDDKTFVFEIKSTLPEKDSARIDRWGDKKVFTFSYDIASKKLTDITGKEEERKYPSWVSVSPDGKIGIFARNANLFWMDQENMAKAAKDDKDSTIVEHRITSDGTREFGWGADSYNGWEWQDTTKRYFPYYLVWSPDSRHFATMKFDMSGVKELWVINSLSKPRPTLKTYKYQMPGEPGPKELLYVFSTDDMSGKYIKTVAFKDQSTGFETAPMTTADRYKDYNSSVWLGDNDSFYYNRISRDLKRYDICRVDIDSDSTRTVISERMNTYIESRPLRLVNGGRQMIHWSERNGWANLYLYNADGTLAGTIAEGPFHVENVLAVNDSEDYIIFNACGYDKDENPYQMHTFRVNFDGSGLRQLDMKDMDVWASTDDNGRYLVCNYSRVDAVPASALYSASGSKVADLEKADLSQLFDAGYKLPERFTVKAADGITDLYGVMYKPFDFDSTKVYPIIEYVYPGPQVEANNISWSQNMTRTDRLAQMGFIVITVGNRGGHPNRSKWYHNYGYGNLRDYGLEDQKTAVQRLAAKYPWIDATRVGIHGHSGGGFMSTAAILTYPDFYKVAVSCAGNHDNSIYNRWWSEQHHGIQEKVSENGDTSFVYKIDTNPEIAKNLKGHLLLVHGDIDDNVHPANTIRVANALIRAGKRFDMLILPGQKHGFGDMNEYFFWRMADYFSQHLLGESEMDRTDIVQLNND</sequence>
<dbReference type="InterPro" id="IPR050278">
    <property type="entry name" value="Serine_Prot_S9B/DPPIV"/>
</dbReference>
<evidence type="ECO:0000259" key="3">
    <source>
        <dbReference type="Pfam" id="PF00930"/>
    </source>
</evidence>
<dbReference type="SUPFAM" id="SSF53474">
    <property type="entry name" value="alpha/beta-Hydrolases"/>
    <property type="match status" value="1"/>
</dbReference>
<evidence type="ECO:0000256" key="1">
    <source>
        <dbReference type="SAM" id="SignalP"/>
    </source>
</evidence>
<dbReference type="SUPFAM" id="SSF82171">
    <property type="entry name" value="DPP6 N-terminal domain-like"/>
    <property type="match status" value="1"/>
</dbReference>
<dbReference type="GO" id="GO:0008236">
    <property type="term" value="F:serine-type peptidase activity"/>
    <property type="evidence" value="ECO:0007669"/>
    <property type="project" value="InterPro"/>
</dbReference>
<organism evidence="4 5">
    <name type="scientific">Candidatus Cryptobacteroides excrementipullorum</name>
    <dbReference type="NCBI Taxonomy" id="2840761"/>
    <lineage>
        <taxon>Bacteria</taxon>
        <taxon>Pseudomonadati</taxon>
        <taxon>Bacteroidota</taxon>
        <taxon>Bacteroidia</taxon>
        <taxon>Bacteroidales</taxon>
        <taxon>Candidatus Cryptobacteroides</taxon>
    </lineage>
</organism>
<gene>
    <name evidence="4" type="ORF">IAB80_00555</name>
</gene>
<feature type="domain" description="Peptidase S9 prolyl oligopeptidase catalytic" evidence="2">
    <location>
        <begin position="586"/>
        <end position="789"/>
    </location>
</feature>
<keyword evidence="1" id="KW-0732">Signal</keyword>
<dbReference type="GO" id="GO:0008239">
    <property type="term" value="F:dipeptidyl-peptidase activity"/>
    <property type="evidence" value="ECO:0007669"/>
    <property type="project" value="TreeGrafter"/>
</dbReference>
<reference evidence="4" key="1">
    <citation type="submission" date="2020-10" db="EMBL/GenBank/DDBJ databases">
        <authorList>
            <person name="Gilroy R."/>
        </authorList>
    </citation>
    <scope>NUCLEOTIDE SEQUENCE</scope>
    <source>
        <strain evidence="4">2478</strain>
    </source>
</reference>
<dbReference type="Gene3D" id="3.40.50.1820">
    <property type="entry name" value="alpha/beta hydrolase"/>
    <property type="match status" value="1"/>
</dbReference>
<dbReference type="EMBL" id="JADILZ010000009">
    <property type="protein sequence ID" value="MBO8477386.1"/>
    <property type="molecule type" value="Genomic_DNA"/>
</dbReference>
<dbReference type="Proteomes" id="UP000823771">
    <property type="component" value="Unassembled WGS sequence"/>
</dbReference>
<dbReference type="PANTHER" id="PTHR11731:SF193">
    <property type="entry name" value="DIPEPTIDYL PEPTIDASE 9"/>
    <property type="match status" value="1"/>
</dbReference>
<dbReference type="InterPro" id="IPR002469">
    <property type="entry name" value="Peptidase_S9B_N"/>
</dbReference>
<dbReference type="AlphaFoldDB" id="A0A9D9IT71"/>
<evidence type="ECO:0000259" key="2">
    <source>
        <dbReference type="Pfam" id="PF00326"/>
    </source>
</evidence>
<evidence type="ECO:0000313" key="4">
    <source>
        <dbReference type="EMBL" id="MBO8477386.1"/>
    </source>
</evidence>
<dbReference type="PANTHER" id="PTHR11731">
    <property type="entry name" value="PROTEASE FAMILY S9B,C DIPEPTIDYL-PEPTIDASE IV-RELATED"/>
    <property type="match status" value="1"/>
</dbReference>
<comment type="caution">
    <text evidence="4">The sequence shown here is derived from an EMBL/GenBank/DDBJ whole genome shotgun (WGS) entry which is preliminary data.</text>
</comment>
<dbReference type="InterPro" id="IPR001375">
    <property type="entry name" value="Peptidase_S9_cat"/>
</dbReference>
<proteinExistence type="predicted"/>
<feature type="domain" description="Dipeptidylpeptidase IV N-terminal" evidence="3">
    <location>
        <begin position="144"/>
        <end position="498"/>
    </location>
</feature>
<reference evidence="4" key="2">
    <citation type="journal article" date="2021" name="PeerJ">
        <title>Extensive microbial diversity within the chicken gut microbiome revealed by metagenomics and culture.</title>
        <authorList>
            <person name="Gilroy R."/>
            <person name="Ravi A."/>
            <person name="Getino M."/>
            <person name="Pursley I."/>
            <person name="Horton D.L."/>
            <person name="Alikhan N.F."/>
            <person name="Baker D."/>
            <person name="Gharbi K."/>
            <person name="Hall N."/>
            <person name="Watson M."/>
            <person name="Adriaenssens E.M."/>
            <person name="Foster-Nyarko E."/>
            <person name="Jarju S."/>
            <person name="Secka A."/>
            <person name="Antonio M."/>
            <person name="Oren A."/>
            <person name="Chaudhuri R.R."/>
            <person name="La Ragione R."/>
            <person name="Hildebrand F."/>
            <person name="Pallen M.J."/>
        </authorList>
    </citation>
    <scope>NUCLEOTIDE SEQUENCE</scope>
    <source>
        <strain evidence="4">2478</strain>
    </source>
</reference>
<name>A0A9D9IT71_9BACT</name>
<dbReference type="Gene3D" id="2.140.10.30">
    <property type="entry name" value="Dipeptidylpeptidase IV, N-terminal domain"/>
    <property type="match status" value="1"/>
</dbReference>
<dbReference type="InterPro" id="IPR029058">
    <property type="entry name" value="AB_hydrolase_fold"/>
</dbReference>
<dbReference type="Pfam" id="PF00930">
    <property type="entry name" value="DPPIV_N"/>
    <property type="match status" value="1"/>
</dbReference>
<evidence type="ECO:0000313" key="5">
    <source>
        <dbReference type="Proteomes" id="UP000823771"/>
    </source>
</evidence>
<dbReference type="GO" id="GO:0006508">
    <property type="term" value="P:proteolysis"/>
    <property type="evidence" value="ECO:0007669"/>
    <property type="project" value="InterPro"/>
</dbReference>
<accession>A0A9D9IT71</accession>
<dbReference type="Pfam" id="PF00326">
    <property type="entry name" value="Peptidase_S9"/>
    <property type="match status" value="1"/>
</dbReference>
<feature type="signal peptide" evidence="1">
    <location>
        <begin position="1"/>
        <end position="20"/>
    </location>
</feature>
<protein>
    <submittedName>
        <fullName evidence="4">S9 family peptidase</fullName>
    </submittedName>
</protein>
<feature type="chain" id="PRO_5038583656" evidence="1">
    <location>
        <begin position="21"/>
        <end position="806"/>
    </location>
</feature>